<dbReference type="EMBL" id="BQNB010012277">
    <property type="protein sequence ID" value="GJT01520.1"/>
    <property type="molecule type" value="Genomic_DNA"/>
</dbReference>
<sequence>MSKIAPEPPNPPYPPNLLPPIDKSNEFTKSNKKPDKSLKPKKTTRTMNPEPKVTMKHAKLISGTSQVNVKKMATRSGSKECVSIVDEGMEEGFDDEEGMEFVDDVTDDGLVFKEGLGVKEVRDEVRKEGDADKRVFGNDFNNNVSGMFPELNRANLNKNNIDSSYVFDSVLVMPPPVESNPILNPELNRDNGIRGNSYDSNVQGMKSNIKEVGDSSGMKDVEMQDNSSFKRAVSFSNVVQGTNFVGDNKLELVPCTIREGRKVVNMDLIIEEGSKK</sequence>
<evidence type="ECO:0000313" key="2">
    <source>
        <dbReference type="EMBL" id="GJT01520.1"/>
    </source>
</evidence>
<organism evidence="2 3">
    <name type="scientific">Tanacetum coccineum</name>
    <dbReference type="NCBI Taxonomy" id="301880"/>
    <lineage>
        <taxon>Eukaryota</taxon>
        <taxon>Viridiplantae</taxon>
        <taxon>Streptophyta</taxon>
        <taxon>Embryophyta</taxon>
        <taxon>Tracheophyta</taxon>
        <taxon>Spermatophyta</taxon>
        <taxon>Magnoliopsida</taxon>
        <taxon>eudicotyledons</taxon>
        <taxon>Gunneridae</taxon>
        <taxon>Pentapetalae</taxon>
        <taxon>asterids</taxon>
        <taxon>campanulids</taxon>
        <taxon>Asterales</taxon>
        <taxon>Asteraceae</taxon>
        <taxon>Asteroideae</taxon>
        <taxon>Anthemideae</taxon>
        <taxon>Anthemidinae</taxon>
        <taxon>Tanacetum</taxon>
    </lineage>
</organism>
<proteinExistence type="predicted"/>
<comment type="caution">
    <text evidence="2">The sequence shown here is derived from an EMBL/GenBank/DDBJ whole genome shotgun (WGS) entry which is preliminary data.</text>
</comment>
<reference evidence="2" key="1">
    <citation type="journal article" date="2022" name="Int. J. Mol. Sci.">
        <title>Draft Genome of Tanacetum Coccineum: Genomic Comparison of Closely Related Tanacetum-Family Plants.</title>
        <authorList>
            <person name="Yamashiro T."/>
            <person name="Shiraishi A."/>
            <person name="Nakayama K."/>
            <person name="Satake H."/>
        </authorList>
    </citation>
    <scope>NUCLEOTIDE SEQUENCE</scope>
</reference>
<gene>
    <name evidence="2" type="ORF">Tco_0822689</name>
</gene>
<keyword evidence="3" id="KW-1185">Reference proteome</keyword>
<dbReference type="Proteomes" id="UP001151760">
    <property type="component" value="Unassembled WGS sequence"/>
</dbReference>
<evidence type="ECO:0000256" key="1">
    <source>
        <dbReference type="SAM" id="MobiDB-lite"/>
    </source>
</evidence>
<reference evidence="2" key="2">
    <citation type="submission" date="2022-01" db="EMBL/GenBank/DDBJ databases">
        <authorList>
            <person name="Yamashiro T."/>
            <person name="Shiraishi A."/>
            <person name="Satake H."/>
            <person name="Nakayama K."/>
        </authorList>
    </citation>
    <scope>NUCLEOTIDE SEQUENCE</scope>
</reference>
<name>A0ABQ5AFS9_9ASTR</name>
<evidence type="ECO:0000313" key="3">
    <source>
        <dbReference type="Proteomes" id="UP001151760"/>
    </source>
</evidence>
<feature type="region of interest" description="Disordered" evidence="1">
    <location>
        <begin position="1"/>
        <end position="55"/>
    </location>
</feature>
<accession>A0ABQ5AFS9</accession>
<protein>
    <submittedName>
        <fullName evidence="2">Uncharacterized protein</fullName>
    </submittedName>
</protein>
<feature type="compositionally biased region" description="Pro residues" evidence="1">
    <location>
        <begin position="1"/>
        <end position="18"/>
    </location>
</feature>